<dbReference type="Pfam" id="PF00646">
    <property type="entry name" value="F-box"/>
    <property type="match status" value="1"/>
</dbReference>
<dbReference type="InterPro" id="IPR001810">
    <property type="entry name" value="F-box_dom"/>
</dbReference>
<dbReference type="InterPro" id="IPR036047">
    <property type="entry name" value="F-box-like_dom_sf"/>
</dbReference>
<proteinExistence type="predicted"/>
<sequence>MAAETRPSRYRRLRKASDLSTATTASPLSKRICMGKKCTSYEDRISSLPEEILLMILGKLDTRTTVTTTILSKRWRDLPRCLPTSYNLAVDDILPPRYHRLKRLNMEAKAAYETEKIVHKLTDIYAIKARHERWMTTIRPLTAILERYERRAMRRYIKQVNAFLLAPKNVRQRWPVQKLRLQTLGRWHENIDEWITTAIAKWGVEDFELVVDGFCLGYDLKQLDTYRSLRLERLALSNCEAVCAWNCLTVKRLTKLSLSEGSFMGLLNDILANCVQLTDFRVAFSSYYRAKVRIYAPSSKLKNLQVDRCNFGKIYLICLPCLETFVCRGRPTKLSYGEVPQLRHVRLDYIQTEDNDIDDESGTKRTYPPSKFFKKIPKLDSLVLQFKGTQMWIEPFVVLSEFSQLKKLFIANVPVNWDILWILLLLDATPALESLHVHIDNNSEDRTAGDLCASLDVGVQQDRYRHLKELVVAGFDGLGWQAGFVRLIMKRSPLLRRVHLLDGEVRDDEGELGDLQIVPRHREWHECERAEVLDDLTTGFRWPPQIILE</sequence>
<dbReference type="Gramene" id="BGIOSGA004129-TA">
    <property type="protein sequence ID" value="BGIOSGA004129-PA"/>
    <property type="gene ID" value="BGIOSGA004129"/>
</dbReference>
<dbReference type="Pfam" id="PF23622">
    <property type="entry name" value="LRR_At1g61320_AtMIF1"/>
    <property type="match status" value="1"/>
</dbReference>
<protein>
    <recommendedName>
        <fullName evidence="2">F-box domain-containing protein</fullName>
    </recommendedName>
</protein>
<evidence type="ECO:0000313" key="3">
    <source>
        <dbReference type="EMBL" id="EEC71195.1"/>
    </source>
</evidence>
<keyword evidence="4" id="KW-1185">Reference proteome</keyword>
<dbReference type="InterPro" id="IPR055357">
    <property type="entry name" value="LRR_At1g61320_AtMIF1"/>
</dbReference>
<dbReference type="AlphaFoldDB" id="B8A6U2"/>
<dbReference type="OrthoDB" id="615241at2759"/>
<dbReference type="SUPFAM" id="SSF52047">
    <property type="entry name" value="RNI-like"/>
    <property type="match status" value="1"/>
</dbReference>
<dbReference type="PROSITE" id="PS50181">
    <property type="entry name" value="FBOX"/>
    <property type="match status" value="1"/>
</dbReference>
<dbReference type="EMBL" id="CM000126">
    <property type="protein sequence ID" value="EEC71195.1"/>
    <property type="molecule type" value="Genomic_DNA"/>
</dbReference>
<dbReference type="OMA" id="HREWHEC"/>
<gene>
    <name evidence="3" type="ORF">OsI_03103</name>
</gene>
<organism evidence="3 4">
    <name type="scientific">Oryza sativa subsp. indica</name>
    <name type="common">Rice</name>
    <dbReference type="NCBI Taxonomy" id="39946"/>
    <lineage>
        <taxon>Eukaryota</taxon>
        <taxon>Viridiplantae</taxon>
        <taxon>Streptophyta</taxon>
        <taxon>Embryophyta</taxon>
        <taxon>Tracheophyta</taxon>
        <taxon>Spermatophyta</taxon>
        <taxon>Magnoliopsida</taxon>
        <taxon>Liliopsida</taxon>
        <taxon>Poales</taxon>
        <taxon>Poaceae</taxon>
        <taxon>BOP clade</taxon>
        <taxon>Oryzoideae</taxon>
        <taxon>Oryzeae</taxon>
        <taxon>Oryzinae</taxon>
        <taxon>Oryza</taxon>
        <taxon>Oryza sativa</taxon>
    </lineage>
</organism>
<evidence type="ECO:0000313" key="4">
    <source>
        <dbReference type="Proteomes" id="UP000007015"/>
    </source>
</evidence>
<name>B8A6U2_ORYSI</name>
<dbReference type="PANTHER" id="PTHR35545">
    <property type="entry name" value="F-BOX DOMAIN-CONTAINING PROTEIN"/>
    <property type="match status" value="1"/>
</dbReference>
<dbReference type="Gene3D" id="1.20.1280.50">
    <property type="match status" value="1"/>
</dbReference>
<reference evidence="3 4" key="1">
    <citation type="journal article" date="2005" name="PLoS Biol.">
        <title>The genomes of Oryza sativa: a history of duplications.</title>
        <authorList>
            <person name="Yu J."/>
            <person name="Wang J."/>
            <person name="Lin W."/>
            <person name="Li S."/>
            <person name="Li H."/>
            <person name="Zhou J."/>
            <person name="Ni P."/>
            <person name="Dong W."/>
            <person name="Hu S."/>
            <person name="Zeng C."/>
            <person name="Zhang J."/>
            <person name="Zhang Y."/>
            <person name="Li R."/>
            <person name="Xu Z."/>
            <person name="Li S."/>
            <person name="Li X."/>
            <person name="Zheng H."/>
            <person name="Cong L."/>
            <person name="Lin L."/>
            <person name="Yin J."/>
            <person name="Geng J."/>
            <person name="Li G."/>
            <person name="Shi J."/>
            <person name="Liu J."/>
            <person name="Lv H."/>
            <person name="Li J."/>
            <person name="Wang J."/>
            <person name="Deng Y."/>
            <person name="Ran L."/>
            <person name="Shi X."/>
            <person name="Wang X."/>
            <person name="Wu Q."/>
            <person name="Li C."/>
            <person name="Ren X."/>
            <person name="Wang J."/>
            <person name="Wang X."/>
            <person name="Li D."/>
            <person name="Liu D."/>
            <person name="Zhang X."/>
            <person name="Ji Z."/>
            <person name="Zhao W."/>
            <person name="Sun Y."/>
            <person name="Zhang Z."/>
            <person name="Bao J."/>
            <person name="Han Y."/>
            <person name="Dong L."/>
            <person name="Ji J."/>
            <person name="Chen P."/>
            <person name="Wu S."/>
            <person name="Liu J."/>
            <person name="Xiao Y."/>
            <person name="Bu D."/>
            <person name="Tan J."/>
            <person name="Yang L."/>
            <person name="Ye C."/>
            <person name="Zhang J."/>
            <person name="Xu J."/>
            <person name="Zhou Y."/>
            <person name="Yu Y."/>
            <person name="Zhang B."/>
            <person name="Zhuang S."/>
            <person name="Wei H."/>
            <person name="Liu B."/>
            <person name="Lei M."/>
            <person name="Yu H."/>
            <person name="Li Y."/>
            <person name="Xu H."/>
            <person name="Wei S."/>
            <person name="He X."/>
            <person name="Fang L."/>
            <person name="Zhang Z."/>
            <person name="Zhang Y."/>
            <person name="Huang X."/>
            <person name="Su Z."/>
            <person name="Tong W."/>
            <person name="Li J."/>
            <person name="Tong Z."/>
            <person name="Li S."/>
            <person name="Ye J."/>
            <person name="Wang L."/>
            <person name="Fang L."/>
            <person name="Lei T."/>
            <person name="Chen C."/>
            <person name="Chen H."/>
            <person name="Xu Z."/>
            <person name="Li H."/>
            <person name="Huang H."/>
            <person name="Zhang F."/>
            <person name="Xu H."/>
            <person name="Li N."/>
            <person name="Zhao C."/>
            <person name="Li S."/>
            <person name="Dong L."/>
            <person name="Huang Y."/>
            <person name="Li L."/>
            <person name="Xi Y."/>
            <person name="Qi Q."/>
            <person name="Li W."/>
            <person name="Zhang B."/>
            <person name="Hu W."/>
            <person name="Zhang Y."/>
            <person name="Tian X."/>
            <person name="Jiao Y."/>
            <person name="Liang X."/>
            <person name="Jin J."/>
            <person name="Gao L."/>
            <person name="Zheng W."/>
            <person name="Hao B."/>
            <person name="Liu S."/>
            <person name="Wang W."/>
            <person name="Yuan L."/>
            <person name="Cao M."/>
            <person name="McDermott J."/>
            <person name="Samudrala R."/>
            <person name="Wang J."/>
            <person name="Wong G.K."/>
            <person name="Yang H."/>
        </authorList>
    </citation>
    <scope>NUCLEOTIDE SEQUENCE [LARGE SCALE GENOMIC DNA]</scope>
    <source>
        <strain evidence="4">cv. 93-11</strain>
    </source>
</reference>
<dbReference type="Proteomes" id="UP000007015">
    <property type="component" value="Chromosome 1"/>
</dbReference>
<dbReference type="Gene3D" id="3.80.10.10">
    <property type="entry name" value="Ribonuclease Inhibitor"/>
    <property type="match status" value="1"/>
</dbReference>
<dbReference type="PANTHER" id="PTHR35545:SF17">
    <property type="entry name" value="OS03G0157000 PROTEIN"/>
    <property type="match status" value="1"/>
</dbReference>
<evidence type="ECO:0000259" key="2">
    <source>
        <dbReference type="PROSITE" id="PS50181"/>
    </source>
</evidence>
<feature type="region of interest" description="Disordered" evidence="1">
    <location>
        <begin position="1"/>
        <end position="22"/>
    </location>
</feature>
<dbReference type="HOGENOM" id="CLU_042356_0_0_1"/>
<dbReference type="SUPFAM" id="SSF81383">
    <property type="entry name" value="F-box domain"/>
    <property type="match status" value="1"/>
</dbReference>
<evidence type="ECO:0000256" key="1">
    <source>
        <dbReference type="SAM" id="MobiDB-lite"/>
    </source>
</evidence>
<dbReference type="InterPro" id="IPR032675">
    <property type="entry name" value="LRR_dom_sf"/>
</dbReference>
<dbReference type="STRING" id="39946.B8A6U2"/>
<accession>B8A6U2</accession>
<feature type="domain" description="F-box" evidence="2">
    <location>
        <begin position="42"/>
        <end position="78"/>
    </location>
</feature>